<evidence type="ECO:0000256" key="3">
    <source>
        <dbReference type="SAM" id="SignalP"/>
    </source>
</evidence>
<dbReference type="Proteomes" id="UP000518288">
    <property type="component" value="Unassembled WGS sequence"/>
</dbReference>
<feature type="compositionally biased region" description="Low complexity" evidence="1">
    <location>
        <begin position="158"/>
        <end position="168"/>
    </location>
</feature>
<feature type="compositionally biased region" description="Pro residues" evidence="1">
    <location>
        <begin position="142"/>
        <end position="157"/>
    </location>
</feature>
<dbReference type="EMBL" id="JACCFH010000001">
    <property type="protein sequence ID" value="NYG31769.1"/>
    <property type="molecule type" value="Genomic_DNA"/>
</dbReference>
<dbReference type="InterPro" id="IPR020012">
    <property type="entry name" value="LysM_FimV"/>
</dbReference>
<evidence type="ECO:0000256" key="1">
    <source>
        <dbReference type="SAM" id="MobiDB-lite"/>
    </source>
</evidence>
<dbReference type="NCBIfam" id="TIGR03505">
    <property type="entry name" value="FimV_core"/>
    <property type="match status" value="1"/>
</dbReference>
<accession>A0A7Y9UAU4</accession>
<comment type="caution">
    <text evidence="4">The sequence shown here is derived from an EMBL/GenBank/DDBJ whole genome shotgun (WGS) entry which is preliminary data.</text>
</comment>
<feature type="transmembrane region" description="Helical" evidence="2">
    <location>
        <begin position="224"/>
        <end position="241"/>
    </location>
</feature>
<reference evidence="4 5" key="1">
    <citation type="submission" date="2020-07" db="EMBL/GenBank/DDBJ databases">
        <title>Genomic Encyclopedia of Archaeal and Bacterial Type Strains, Phase II (KMG-II): from individual species to whole genera.</title>
        <authorList>
            <person name="Goeker M."/>
        </authorList>
    </citation>
    <scope>NUCLEOTIDE SEQUENCE [LARGE SCALE GENOMIC DNA]</scope>
    <source>
        <strain evidence="4 5">DSM 21226</strain>
    </source>
</reference>
<feature type="chain" id="PRO_5031534204" evidence="3">
    <location>
        <begin position="25"/>
        <end position="360"/>
    </location>
</feature>
<dbReference type="InterPro" id="IPR038440">
    <property type="entry name" value="FimV_C_sf"/>
</dbReference>
<keyword evidence="2" id="KW-1133">Transmembrane helix</keyword>
<keyword evidence="2" id="KW-0472">Membrane</keyword>
<dbReference type="InterPro" id="IPR020011">
    <property type="entry name" value="FimV_C"/>
</dbReference>
<feature type="signal peptide" evidence="3">
    <location>
        <begin position="1"/>
        <end position="24"/>
    </location>
</feature>
<keyword evidence="2" id="KW-0812">Transmembrane</keyword>
<name>A0A7Y9UAU4_9BURK</name>
<dbReference type="Gene3D" id="1.20.58.2200">
    <property type="match status" value="1"/>
</dbReference>
<keyword evidence="3" id="KW-0732">Signal</keyword>
<feature type="compositionally biased region" description="Low complexity" evidence="1">
    <location>
        <begin position="191"/>
        <end position="203"/>
    </location>
</feature>
<organism evidence="4 5">
    <name type="scientific">Sphaerotilus montanus</name>
    <dbReference type="NCBI Taxonomy" id="522889"/>
    <lineage>
        <taxon>Bacteria</taxon>
        <taxon>Pseudomonadati</taxon>
        <taxon>Pseudomonadota</taxon>
        <taxon>Betaproteobacteria</taxon>
        <taxon>Burkholderiales</taxon>
        <taxon>Sphaerotilaceae</taxon>
        <taxon>Sphaerotilus</taxon>
    </lineage>
</organism>
<dbReference type="AlphaFoldDB" id="A0A7Y9UAU4"/>
<feature type="compositionally biased region" description="Pro residues" evidence="1">
    <location>
        <begin position="169"/>
        <end position="190"/>
    </location>
</feature>
<protein>
    <submittedName>
        <fullName evidence="4">FimV-like protein</fullName>
    </submittedName>
</protein>
<feature type="region of interest" description="Disordered" evidence="1">
    <location>
        <begin position="139"/>
        <end position="203"/>
    </location>
</feature>
<dbReference type="RefSeq" id="WP_179632733.1">
    <property type="nucleotide sequence ID" value="NZ_JACCFH010000001.1"/>
</dbReference>
<evidence type="ECO:0000313" key="4">
    <source>
        <dbReference type="EMBL" id="NYG31769.1"/>
    </source>
</evidence>
<dbReference type="NCBIfam" id="TIGR03504">
    <property type="entry name" value="FimV_Cterm"/>
    <property type="match status" value="1"/>
</dbReference>
<evidence type="ECO:0000313" key="5">
    <source>
        <dbReference type="Proteomes" id="UP000518288"/>
    </source>
</evidence>
<keyword evidence="5" id="KW-1185">Reference proteome</keyword>
<gene>
    <name evidence="4" type="ORF">BDD16_000755</name>
</gene>
<evidence type="ECO:0000256" key="2">
    <source>
        <dbReference type="SAM" id="Phobius"/>
    </source>
</evidence>
<proteinExistence type="predicted"/>
<sequence length="360" mass="36649">MLPPPLKRHLLSLALALTVGPVLAQTAAAPAGAGTPAASSSRTTVEQDNLWDIAGQLAPVLGATRQQVMVAVLRRNPEAFVKGNIHRLRRGVPLVLPGRDEVLAEDRAGATTLVAEHLKAMRGGQVLASLPALARVPSTTPVAPPASAPVPAPPPKVDAPASVAAPPVVAKPPEPAPAPPPAPEPAPASAPVPAVEPVASAPADSASEAASAVATGGSSSVPRILPWLLVLGGLAGGVILWRRRRAGFQPDAAPPEFANSLSATRTGGPRVFDISNAAAEMARSVETSQVATQLVRSDTAMGDEVDVSRLTEQAALKLEIARASLEVGRPDDARALLQAVVREGSGRHAAEAAEILARMG</sequence>